<dbReference type="RefSeq" id="WP_311586551.1">
    <property type="nucleotide sequence ID" value="NZ_JAVRFH010000434.1"/>
</dbReference>
<dbReference type="PANTHER" id="PTHR45527">
    <property type="entry name" value="NONRIBOSOMAL PEPTIDE SYNTHETASE"/>
    <property type="match status" value="1"/>
</dbReference>
<reference evidence="2" key="1">
    <citation type="submission" date="2024-05" db="EMBL/GenBank/DDBJ databases">
        <title>30 novel species of actinomycetes from the DSMZ collection.</title>
        <authorList>
            <person name="Nouioui I."/>
        </authorList>
    </citation>
    <scope>NUCLEOTIDE SEQUENCE</scope>
    <source>
        <strain evidence="2">DSM 40712</strain>
    </source>
</reference>
<evidence type="ECO:0000313" key="2">
    <source>
        <dbReference type="EMBL" id="MDT0616821.1"/>
    </source>
</evidence>
<name>A0ABU3B2Z6_9ACTN</name>
<dbReference type="SUPFAM" id="SSF56801">
    <property type="entry name" value="Acetyl-CoA synthetase-like"/>
    <property type="match status" value="1"/>
</dbReference>
<dbReference type="Gene3D" id="3.40.50.980">
    <property type="match status" value="2"/>
</dbReference>
<dbReference type="PROSITE" id="PS00455">
    <property type="entry name" value="AMP_BINDING"/>
    <property type="match status" value="1"/>
</dbReference>
<dbReference type="PANTHER" id="PTHR45527:SF1">
    <property type="entry name" value="FATTY ACID SYNTHASE"/>
    <property type="match status" value="1"/>
</dbReference>
<comment type="caution">
    <text evidence="2">The sequence shown here is derived from an EMBL/GenBank/DDBJ whole genome shotgun (WGS) entry which is preliminary data.</text>
</comment>
<keyword evidence="3" id="KW-1185">Reference proteome</keyword>
<protein>
    <submittedName>
        <fullName evidence="2">AMP-binding protein</fullName>
    </submittedName>
</protein>
<feature type="domain" description="AMP-dependent synthetase/ligase" evidence="1">
    <location>
        <begin position="22"/>
        <end position="95"/>
    </location>
</feature>
<feature type="non-terminal residue" evidence="2">
    <location>
        <position position="1"/>
    </location>
</feature>
<accession>A0ABU3B2Z6</accession>
<dbReference type="EMBL" id="JAVRFH010000434">
    <property type="protein sequence ID" value="MDT0616821.1"/>
    <property type="molecule type" value="Genomic_DNA"/>
</dbReference>
<gene>
    <name evidence="2" type="ORF">RM812_42860</name>
</gene>
<sequence>VAVDAEAGVVASLEGGDLGRVVGPEDVACVMFTSGSTGVPKGVVAPHRAVTGTLTGQDFVSFGPDQVWLQCAPVSWDAFALELFGALLHGGTCVL</sequence>
<feature type="non-terminal residue" evidence="2">
    <location>
        <position position="95"/>
    </location>
</feature>
<dbReference type="InterPro" id="IPR020845">
    <property type="entry name" value="AMP-binding_CS"/>
</dbReference>
<dbReference type="InterPro" id="IPR000873">
    <property type="entry name" value="AMP-dep_synth/lig_dom"/>
</dbReference>
<dbReference type="Pfam" id="PF00501">
    <property type="entry name" value="AMP-binding"/>
    <property type="match status" value="1"/>
</dbReference>
<evidence type="ECO:0000259" key="1">
    <source>
        <dbReference type="Pfam" id="PF00501"/>
    </source>
</evidence>
<proteinExistence type="predicted"/>
<organism evidence="2 3">
    <name type="scientific">Streptomyces lancefieldiae</name>
    <dbReference type="NCBI Taxonomy" id="3075520"/>
    <lineage>
        <taxon>Bacteria</taxon>
        <taxon>Bacillati</taxon>
        <taxon>Actinomycetota</taxon>
        <taxon>Actinomycetes</taxon>
        <taxon>Kitasatosporales</taxon>
        <taxon>Streptomycetaceae</taxon>
        <taxon>Streptomyces</taxon>
    </lineage>
</organism>
<evidence type="ECO:0000313" key="3">
    <source>
        <dbReference type="Proteomes" id="UP001180724"/>
    </source>
</evidence>
<dbReference type="Proteomes" id="UP001180724">
    <property type="component" value="Unassembled WGS sequence"/>
</dbReference>